<accession>A0A510KA86</accession>
<protein>
    <submittedName>
        <fullName evidence="1">Uncharacterized protein</fullName>
    </submittedName>
</protein>
<reference evidence="1 2" key="1">
    <citation type="submission" date="2019-07" db="EMBL/GenBank/DDBJ databases">
        <title>Complete Genome Sequence of Leptotrichia wadei Strain JMUB3933.</title>
        <authorList>
            <person name="Watanabe S."/>
            <person name="Cui L."/>
        </authorList>
    </citation>
    <scope>NUCLEOTIDE SEQUENCE [LARGE SCALE GENOMIC DNA]</scope>
    <source>
        <strain evidence="1 2">JMUB3933</strain>
    </source>
</reference>
<gene>
    <name evidence="1" type="ORF">JMUB3933_2020</name>
</gene>
<organism evidence="1 2">
    <name type="scientific">Leptotrichia wadei</name>
    <dbReference type="NCBI Taxonomy" id="157687"/>
    <lineage>
        <taxon>Bacteria</taxon>
        <taxon>Fusobacteriati</taxon>
        <taxon>Fusobacteriota</taxon>
        <taxon>Fusobacteriia</taxon>
        <taxon>Fusobacteriales</taxon>
        <taxon>Leptotrichiaceae</taxon>
        <taxon>Leptotrichia</taxon>
    </lineage>
</organism>
<dbReference type="Proteomes" id="UP000321397">
    <property type="component" value="Chromosome"/>
</dbReference>
<dbReference type="RefSeq" id="WP_146961984.1">
    <property type="nucleotide sequence ID" value="NZ_AP019834.1"/>
</dbReference>
<sequence>MKKIGILLLSILIISNIGYSEVRNINGLSFNDEIFGKGKYCKVIGSFYLMLAQSVLSEEKLGGNNPEILRQNTILTAVGEDLDKKLSKDGYNYSSQYLKNIDSYYKENCRVVNEGEIIVTENKSDNNRLLYFFYKIIMRVYLG</sequence>
<evidence type="ECO:0000313" key="2">
    <source>
        <dbReference type="Proteomes" id="UP000321397"/>
    </source>
</evidence>
<dbReference type="AlphaFoldDB" id="A0A510KA86"/>
<proteinExistence type="predicted"/>
<name>A0A510KA86_9FUSO</name>
<evidence type="ECO:0000313" key="1">
    <source>
        <dbReference type="EMBL" id="BBM48504.1"/>
    </source>
</evidence>
<dbReference type="EMBL" id="AP019834">
    <property type="protein sequence ID" value="BBM48504.1"/>
    <property type="molecule type" value="Genomic_DNA"/>
</dbReference>